<dbReference type="RefSeq" id="WP_062472118.1">
    <property type="nucleotide sequence ID" value="NZ_BBYN01000037.1"/>
</dbReference>
<feature type="transmembrane region" description="Helical" evidence="1">
    <location>
        <begin position="121"/>
        <end position="143"/>
    </location>
</feature>
<evidence type="ECO:0000313" key="3">
    <source>
        <dbReference type="EMBL" id="AQS53014.1"/>
    </source>
</evidence>
<keyword evidence="4" id="KW-1185">Reference proteome</keyword>
<dbReference type="STRING" id="708126.BW727_100621"/>
<dbReference type="PANTHER" id="PTHR34475">
    <property type="match status" value="1"/>
</dbReference>
<gene>
    <name evidence="3" type="ORF">BW727_100621</name>
</gene>
<reference evidence="3" key="1">
    <citation type="journal article" date="2014" name="Int. J. Syst. Evol. Microbiol.">
        <title>Jeotgalibaca dankookensis gen. nov., sp. nov., a member of the family Carnobacteriaceae, isolated from seujeot (Korean traditional food).</title>
        <authorList>
            <person name="Lee D.G."/>
            <person name="Trujillo M.E."/>
            <person name="Kang H."/>
            <person name="Ahn T.Y."/>
        </authorList>
    </citation>
    <scope>NUCLEOTIDE SEQUENCE [LARGE SCALE GENOMIC DNA]</scope>
    <source>
        <strain evidence="3">EX-07</strain>
    </source>
</reference>
<dbReference type="OrthoDB" id="9797543at2"/>
<keyword evidence="1" id="KW-0472">Membrane</keyword>
<evidence type="ECO:0000313" key="4">
    <source>
        <dbReference type="Proteomes" id="UP000188993"/>
    </source>
</evidence>
<evidence type="ECO:0000259" key="2">
    <source>
        <dbReference type="Pfam" id="PF13464"/>
    </source>
</evidence>
<dbReference type="Gene3D" id="1.10.260.40">
    <property type="entry name" value="lambda repressor-like DNA-binding domains"/>
    <property type="match status" value="1"/>
</dbReference>
<dbReference type="KEGG" id="jda:BW727_100621"/>
<accession>A0A1S6IN89</accession>
<dbReference type="Proteomes" id="UP000188993">
    <property type="component" value="Chromosome"/>
</dbReference>
<dbReference type="InterPro" id="IPR050400">
    <property type="entry name" value="Bact_Cytoskel_RodZ"/>
</dbReference>
<dbReference type="EMBL" id="CP019728">
    <property type="protein sequence ID" value="AQS53014.1"/>
    <property type="molecule type" value="Genomic_DNA"/>
</dbReference>
<keyword evidence="1" id="KW-1133">Transmembrane helix</keyword>
<dbReference type="Pfam" id="PF13464">
    <property type="entry name" value="RodZ_C"/>
    <property type="match status" value="1"/>
</dbReference>
<keyword evidence="1" id="KW-0812">Transmembrane</keyword>
<name>A0A1S6IN89_9LACT</name>
<reference evidence="3" key="2">
    <citation type="submission" date="2017-01" db="EMBL/GenBank/DDBJ databases">
        <authorList>
            <person name="Mah S.A."/>
            <person name="Swanson W.J."/>
            <person name="Moy G.W."/>
            <person name="Vacquier V.D."/>
        </authorList>
    </citation>
    <scope>NUCLEOTIDE SEQUENCE</scope>
    <source>
        <strain evidence="3">EX-07</strain>
    </source>
</reference>
<protein>
    <recommendedName>
        <fullName evidence="2">Cytoskeleton protein RodZ-like C-terminal domain-containing protein</fullName>
    </recommendedName>
</protein>
<dbReference type="PANTHER" id="PTHR34475:SF1">
    <property type="entry name" value="CYTOSKELETON PROTEIN RODZ"/>
    <property type="match status" value="1"/>
</dbReference>
<organism evidence="3 4">
    <name type="scientific">Jeotgalibaca dankookensis</name>
    <dbReference type="NCBI Taxonomy" id="708126"/>
    <lineage>
        <taxon>Bacteria</taxon>
        <taxon>Bacillati</taxon>
        <taxon>Bacillota</taxon>
        <taxon>Bacilli</taxon>
        <taxon>Lactobacillales</taxon>
        <taxon>Carnobacteriaceae</taxon>
        <taxon>Jeotgalibaca</taxon>
    </lineage>
</organism>
<sequence>MSQSNHIGEKLKKGRIAKGYTLDYLQQVTKIQKRYLIAIEENKFEELPGDFFIKTFIRQYADIVDVDLNEDNLNFYNLDSSLEPPVKETNTDDKERLTRSQVRKNTKGLAFTYNSEAKATLATLLVLLLFILILGMIWFYGFYNRDNSIQPNQSIINQTQTVPSQEGTDSEEAAADTGITQINQTGFDLEAPVYSVTQLEFPSTLVLDINPTGDSWVRVDIGDETLFEGTISAGSQEEIELDNNIEEIVISVGYLPSTSITIGDEQVNLPDNIETTESQVLTFQIE</sequence>
<proteinExistence type="predicted"/>
<dbReference type="InterPro" id="IPR025194">
    <property type="entry name" value="RodZ-like_C"/>
</dbReference>
<dbReference type="GO" id="GO:0003677">
    <property type="term" value="F:DNA binding"/>
    <property type="evidence" value="ECO:0007669"/>
    <property type="project" value="InterPro"/>
</dbReference>
<dbReference type="AlphaFoldDB" id="A0A1S6IN89"/>
<dbReference type="Pfam" id="PF13413">
    <property type="entry name" value="HTH_25"/>
    <property type="match status" value="1"/>
</dbReference>
<evidence type="ECO:0000256" key="1">
    <source>
        <dbReference type="SAM" id="Phobius"/>
    </source>
</evidence>
<feature type="domain" description="Cytoskeleton protein RodZ-like C-terminal" evidence="2">
    <location>
        <begin position="210"/>
        <end position="272"/>
    </location>
</feature>
<dbReference type="InterPro" id="IPR010982">
    <property type="entry name" value="Lambda_DNA-bd_dom_sf"/>
</dbReference>